<dbReference type="UniPathway" id="UPA00139">
    <property type="reaction ID" value="UER00337"/>
</dbReference>
<comment type="subunit">
    <text evidence="5">Homodimer and homotetramer.</text>
</comment>
<evidence type="ECO:0000256" key="7">
    <source>
        <dbReference type="ARBA" id="ARBA00020276"/>
    </source>
</evidence>
<comment type="similarity">
    <text evidence="4">Belongs to the biopterin-dependent aromatic amino acid hydroxylase family.</text>
</comment>
<evidence type="ECO:0000256" key="12">
    <source>
        <dbReference type="ARBA" id="ARBA00023004"/>
    </source>
</evidence>
<evidence type="ECO:0000256" key="14">
    <source>
        <dbReference type="ARBA" id="ARBA00023232"/>
    </source>
</evidence>
<evidence type="ECO:0000259" key="19">
    <source>
        <dbReference type="PROSITE" id="PS51410"/>
    </source>
</evidence>
<dbReference type="InterPro" id="IPR036951">
    <property type="entry name" value="ArAA_hydroxylase_sf"/>
</dbReference>
<dbReference type="PRINTS" id="PR00372">
    <property type="entry name" value="FYWHYDRXLASE"/>
</dbReference>
<dbReference type="GO" id="GO:0006559">
    <property type="term" value="P:L-phenylalanine catabolic process"/>
    <property type="evidence" value="ECO:0007669"/>
    <property type="project" value="UniProtKB-UniPathway"/>
</dbReference>
<reference evidence="21" key="1">
    <citation type="submission" date="2025-08" db="UniProtKB">
        <authorList>
            <consortium name="Ensembl"/>
        </authorList>
    </citation>
    <scope>IDENTIFICATION</scope>
</reference>
<evidence type="ECO:0000256" key="17">
    <source>
        <dbReference type="PIRSR" id="PIRSR000336-1"/>
    </source>
</evidence>
<dbReference type="InterPro" id="IPR005961">
    <property type="entry name" value="Phe-4-hydroxylase_tetra"/>
</dbReference>
<comment type="catalytic activity">
    <reaction evidence="1">
        <text>(6R)-L-erythro-5,6,7,8-tetrahydrobiopterin + L-phenylalanine + O2 = (4aS,6R)-4a-hydroxy-L-erythro-5,6,7,8-tetrahydrobiopterin + L-tyrosine</text>
        <dbReference type="Rhea" id="RHEA:20273"/>
        <dbReference type="ChEBI" id="CHEBI:15379"/>
        <dbReference type="ChEBI" id="CHEBI:15642"/>
        <dbReference type="ChEBI" id="CHEBI:58095"/>
        <dbReference type="ChEBI" id="CHEBI:58315"/>
        <dbReference type="ChEBI" id="CHEBI:59560"/>
        <dbReference type="EC" id="1.14.16.1"/>
    </reaction>
</comment>
<dbReference type="InterPro" id="IPR019774">
    <property type="entry name" value="Aromatic-AA_hydroxylase_C"/>
</dbReference>
<evidence type="ECO:0000256" key="4">
    <source>
        <dbReference type="ARBA" id="ARBA00009712"/>
    </source>
</evidence>
<dbReference type="InterPro" id="IPR045865">
    <property type="entry name" value="ACT-like_dom_sf"/>
</dbReference>
<dbReference type="CDD" id="cd04931">
    <property type="entry name" value="ACT_PAH"/>
    <property type="match status" value="1"/>
</dbReference>
<feature type="binding site" evidence="17">
    <location>
        <position position="390"/>
    </location>
    <ligand>
        <name>Fe cation</name>
        <dbReference type="ChEBI" id="CHEBI:24875"/>
    </ligand>
</feature>
<reference evidence="21" key="2">
    <citation type="submission" date="2025-09" db="UniProtKB">
        <authorList>
            <consortium name="Ensembl"/>
        </authorList>
    </citation>
    <scope>IDENTIFICATION</scope>
</reference>
<evidence type="ECO:0000256" key="18">
    <source>
        <dbReference type="PIRSR" id="PIRSR601273-2"/>
    </source>
</evidence>
<comment type="cofactor">
    <cofactor evidence="2 18">
        <name>Fe(2+)</name>
        <dbReference type="ChEBI" id="CHEBI:29033"/>
    </cofactor>
</comment>
<keyword evidence="14" id="KW-0585">Phenylalanine catabolism</keyword>
<evidence type="ECO:0000256" key="3">
    <source>
        <dbReference type="ARBA" id="ARBA00005088"/>
    </source>
</evidence>
<dbReference type="FunFam" id="1.10.800.10:FF:000003">
    <property type="entry name" value="Phenylalanine-4-hydroxylase"/>
    <property type="match status" value="1"/>
</dbReference>
<protein>
    <recommendedName>
        <fullName evidence="7">Phenylalanine-4-hydroxylase</fullName>
        <ecNumber evidence="6">1.14.16.1</ecNumber>
    </recommendedName>
    <alternativeName>
        <fullName evidence="15">Phe-4-monooxygenase</fullName>
    </alternativeName>
</protein>
<keyword evidence="10 17" id="KW-0479">Metal-binding</keyword>
<dbReference type="InterPro" id="IPR018301">
    <property type="entry name" value="ArAA_hydroxylase_Fe/CU_BS"/>
</dbReference>
<dbReference type="SUPFAM" id="SSF56534">
    <property type="entry name" value="Aromatic aminoacid monoxygenases, catalytic and oligomerization domains"/>
    <property type="match status" value="1"/>
</dbReference>
<dbReference type="InterPro" id="IPR036329">
    <property type="entry name" value="Aro-AA_hydroxylase_C_sf"/>
</dbReference>
<evidence type="ECO:0000313" key="21">
    <source>
        <dbReference type="Ensembl" id="ENSSRHP00000038074.1"/>
    </source>
</evidence>
<comment type="function">
    <text evidence="16">Catalyzes the hydroxylation of L-phenylalanine to L-tyrosine.</text>
</comment>
<evidence type="ECO:0000313" key="22">
    <source>
        <dbReference type="Proteomes" id="UP000472270"/>
    </source>
</evidence>
<dbReference type="EC" id="1.14.16.1" evidence="6"/>
<dbReference type="PIRSF" id="PIRSF000336">
    <property type="entry name" value="TH"/>
    <property type="match status" value="1"/>
</dbReference>
<keyword evidence="22" id="KW-1185">Reference proteome</keyword>
<evidence type="ECO:0000256" key="11">
    <source>
        <dbReference type="ARBA" id="ARBA00023002"/>
    </source>
</evidence>
<evidence type="ECO:0000256" key="2">
    <source>
        <dbReference type="ARBA" id="ARBA00001954"/>
    </source>
</evidence>
<name>A0A673IKD2_9TELE</name>
<dbReference type="PROSITE" id="PS00367">
    <property type="entry name" value="BH4_AAA_HYDROXYL_1"/>
    <property type="match status" value="1"/>
</dbReference>
<feature type="domain" description="Biopterin-dependent aromatic amino acid hydroxylase family profile" evidence="19">
    <location>
        <begin position="166"/>
        <end position="512"/>
    </location>
</feature>
<dbReference type="AlphaFoldDB" id="A0A673IKD2"/>
<accession>A0A673IKD2</accession>
<evidence type="ECO:0000256" key="15">
    <source>
        <dbReference type="ARBA" id="ARBA00029922"/>
    </source>
</evidence>
<dbReference type="PROSITE" id="PS51410">
    <property type="entry name" value="BH4_AAA_HYDROXYL_2"/>
    <property type="match status" value="1"/>
</dbReference>
<evidence type="ECO:0000256" key="10">
    <source>
        <dbReference type="ARBA" id="ARBA00022723"/>
    </source>
</evidence>
<dbReference type="SUPFAM" id="SSF55021">
    <property type="entry name" value="ACT-like"/>
    <property type="match status" value="1"/>
</dbReference>
<dbReference type="PROSITE" id="PS51671">
    <property type="entry name" value="ACT"/>
    <property type="match status" value="1"/>
</dbReference>
<gene>
    <name evidence="21" type="primary">LOC107744916</name>
</gene>
<dbReference type="InterPro" id="IPR041912">
    <property type="entry name" value="Euk_PheOH_cat"/>
</dbReference>
<evidence type="ECO:0000256" key="9">
    <source>
        <dbReference type="ARBA" id="ARBA00022553"/>
    </source>
</evidence>
<evidence type="ECO:0000256" key="6">
    <source>
        <dbReference type="ARBA" id="ARBA00011995"/>
    </source>
</evidence>
<evidence type="ECO:0000256" key="5">
    <source>
        <dbReference type="ARBA" id="ARBA00011839"/>
    </source>
</evidence>
<dbReference type="GO" id="GO:0005506">
    <property type="term" value="F:iron ion binding"/>
    <property type="evidence" value="ECO:0007669"/>
    <property type="project" value="InterPro"/>
</dbReference>
<keyword evidence="13" id="KW-0503">Monooxygenase</keyword>
<dbReference type="InterPro" id="IPR001273">
    <property type="entry name" value="ArAA_hydroxylase"/>
</dbReference>
<evidence type="ECO:0000256" key="13">
    <source>
        <dbReference type="ARBA" id="ARBA00023033"/>
    </source>
</evidence>
<keyword evidence="9" id="KW-0597">Phosphoprotein</keyword>
<dbReference type="GO" id="GO:0004505">
    <property type="term" value="F:phenylalanine 4-monooxygenase activity"/>
    <property type="evidence" value="ECO:0007669"/>
    <property type="project" value="UniProtKB-EC"/>
</dbReference>
<dbReference type="Pfam" id="PF00351">
    <property type="entry name" value="Biopterin_H"/>
    <property type="match status" value="1"/>
</dbReference>
<evidence type="ECO:0000256" key="16">
    <source>
        <dbReference type="ARBA" id="ARBA00058511"/>
    </source>
</evidence>
<dbReference type="InterPro" id="IPR019773">
    <property type="entry name" value="Tyrosine_3-monooxygenase-like"/>
</dbReference>
<dbReference type="Gene3D" id="1.10.800.10">
    <property type="entry name" value="Aromatic amino acid hydroxylase"/>
    <property type="match status" value="1"/>
</dbReference>
<dbReference type="PANTHER" id="PTHR11473:SF24">
    <property type="entry name" value="PHENYLALANINE-4-HYDROXYLASE"/>
    <property type="match status" value="1"/>
</dbReference>
<dbReference type="Proteomes" id="UP000472270">
    <property type="component" value="Unassembled WGS sequence"/>
</dbReference>
<comment type="pathway">
    <text evidence="3">Amino-acid degradation; L-phenylalanine degradation; acetoacetate and fumarate from L-phenylalanine: step 1/6.</text>
</comment>
<evidence type="ECO:0000259" key="20">
    <source>
        <dbReference type="PROSITE" id="PS51671"/>
    </source>
</evidence>
<dbReference type="CDD" id="cd03347">
    <property type="entry name" value="eu_PheOH"/>
    <property type="match status" value="1"/>
</dbReference>
<feature type="binding site" evidence="17">
    <location>
        <position position="350"/>
    </location>
    <ligand>
        <name>Fe cation</name>
        <dbReference type="ChEBI" id="CHEBI:24875"/>
    </ligand>
</feature>
<dbReference type="InterPro" id="IPR002912">
    <property type="entry name" value="ACT_dom"/>
</dbReference>
<dbReference type="PANTHER" id="PTHR11473">
    <property type="entry name" value="AROMATIC AMINO ACID HYDROXYLASE"/>
    <property type="match status" value="1"/>
</dbReference>
<evidence type="ECO:0000256" key="8">
    <source>
        <dbReference type="ARBA" id="ARBA00022533"/>
    </source>
</evidence>
<dbReference type="Ensembl" id="ENSSRHT00000039168.1">
    <property type="protein sequence ID" value="ENSSRHP00000038074.1"/>
    <property type="gene ID" value="ENSSRHG00000018309.1"/>
</dbReference>
<proteinExistence type="inferred from homology"/>
<dbReference type="NCBIfam" id="TIGR01268">
    <property type="entry name" value="Phe4hydrox_tetr"/>
    <property type="match status" value="1"/>
</dbReference>
<keyword evidence="8" id="KW-0021">Allosteric enzyme</keyword>
<dbReference type="Pfam" id="PF01842">
    <property type="entry name" value="ACT"/>
    <property type="match status" value="1"/>
</dbReference>
<feature type="binding site" evidence="17">
    <location>
        <position position="345"/>
    </location>
    <ligand>
        <name>Fe cation</name>
        <dbReference type="ChEBI" id="CHEBI:24875"/>
    </ligand>
</feature>
<keyword evidence="12 17" id="KW-0408">Iron</keyword>
<feature type="domain" description="ACT" evidence="20">
    <location>
        <begin position="96"/>
        <end position="174"/>
    </location>
</feature>
<evidence type="ECO:0000256" key="1">
    <source>
        <dbReference type="ARBA" id="ARBA00001060"/>
    </source>
</evidence>
<keyword evidence="11" id="KW-0560">Oxidoreductase</keyword>
<organism evidence="21 22">
    <name type="scientific">Sinocyclocheilus rhinocerous</name>
    <dbReference type="NCBI Taxonomy" id="307959"/>
    <lineage>
        <taxon>Eukaryota</taxon>
        <taxon>Metazoa</taxon>
        <taxon>Chordata</taxon>
        <taxon>Craniata</taxon>
        <taxon>Vertebrata</taxon>
        <taxon>Euteleostomi</taxon>
        <taxon>Actinopterygii</taxon>
        <taxon>Neopterygii</taxon>
        <taxon>Teleostei</taxon>
        <taxon>Ostariophysi</taxon>
        <taxon>Cypriniformes</taxon>
        <taxon>Cyprinidae</taxon>
        <taxon>Cyprininae</taxon>
        <taxon>Sinocyclocheilus</taxon>
    </lineage>
</organism>
<sequence length="512" mass="58513">MRCGAASKYPRGLWASRRVTCTRAVQGVWCHEVLLNGWSFGWATQSAHKHSANRHHLRTETRMDAGFRQMNGNLERKGSLTSSYLEEPLNKTGVVSCIFSLKQEVGALVKALRLFEEKGINLTHIESRPSRNNKEEYEFFISVDQASSKALDEVVDGLRTQISGQVHELSRNKQKDTVPWFPNDIQDLDRFANQILSYGSELDADHPGFTDPVYRARRKEFADIAYNYRHGQVIPRVEYTAEEKATWGTVFRELKSLYATHACHEHNRVFPLLEKYCGYREDNIPQLEDVSHYLQTCTGFRLRPVAGLLSSRDFLAGLAFRVFHSTQYIRHSSKPMYTPEPDICHELLGHVPLFADPSFAQFSQEIGLASLGAPDLFIEKLATVYWFTVEFGLCKEGNEVKAYGAGLLSSFGELQYCLTDKPKLLPFEPEKTCQQKYPITEFQPVYFVAESFEDAKEKVRKFASIIPRPFSVRYNAYTQRIEVLDNTQQLKNLADNISGEISILCTALRKME</sequence>